<dbReference type="GO" id="GO:0006665">
    <property type="term" value="P:sphingolipid metabolic process"/>
    <property type="evidence" value="ECO:0007669"/>
    <property type="project" value="UniProtKB-KW"/>
</dbReference>
<dbReference type="OrthoDB" id="63267at2759"/>
<dbReference type="Pfam" id="PF00433">
    <property type="entry name" value="Pkinase_C"/>
    <property type="match status" value="1"/>
</dbReference>
<evidence type="ECO:0000256" key="8">
    <source>
        <dbReference type="ARBA" id="ARBA00022840"/>
    </source>
</evidence>
<feature type="binding site" evidence="14">
    <location>
        <position position="418"/>
    </location>
    <ligand>
        <name>ATP</name>
        <dbReference type="ChEBI" id="CHEBI:30616"/>
    </ligand>
</feature>
<feature type="compositionally biased region" description="Polar residues" evidence="15">
    <location>
        <begin position="83"/>
        <end position="126"/>
    </location>
</feature>
<evidence type="ECO:0000256" key="4">
    <source>
        <dbReference type="ARBA" id="ARBA00022553"/>
    </source>
</evidence>
<keyword evidence="6 14" id="KW-0547">Nucleotide-binding</keyword>
<keyword evidence="3" id="KW-0723">Serine/threonine-protein kinase</keyword>
<dbReference type="CDD" id="cd11651">
    <property type="entry name" value="YPK1_N_like"/>
    <property type="match status" value="1"/>
</dbReference>
<feature type="domain" description="Protein kinase" evidence="16">
    <location>
        <begin position="385"/>
        <end position="640"/>
    </location>
</feature>
<evidence type="ECO:0000313" key="19">
    <source>
        <dbReference type="Proteomes" id="UP000189911"/>
    </source>
</evidence>
<keyword evidence="8 14" id="KW-0067">ATP-binding</keyword>
<dbReference type="GO" id="GO:0060237">
    <property type="term" value="P:regulation of fungal-type cell wall organization"/>
    <property type="evidence" value="ECO:0007669"/>
    <property type="project" value="UniProtKB-ARBA"/>
</dbReference>
<dbReference type="EC" id="2.7.11.1" evidence="2"/>
<evidence type="ECO:0000256" key="7">
    <source>
        <dbReference type="ARBA" id="ARBA00022777"/>
    </source>
</evidence>
<evidence type="ECO:0000256" key="5">
    <source>
        <dbReference type="ARBA" id="ARBA00022679"/>
    </source>
</evidence>
<feature type="domain" description="AGC-kinase C-terminal" evidence="17">
    <location>
        <begin position="641"/>
        <end position="711"/>
    </location>
</feature>
<keyword evidence="19" id="KW-1185">Reference proteome</keyword>
<dbReference type="SMART" id="SM00220">
    <property type="entry name" value="S_TKc"/>
    <property type="match status" value="1"/>
</dbReference>
<dbReference type="AlphaFoldDB" id="A0A1G4JI14"/>
<dbReference type="FunFam" id="1.10.510.10:FF:000008">
    <property type="entry name" value="Non-specific serine/threonine protein kinase"/>
    <property type="match status" value="1"/>
</dbReference>
<dbReference type="Gene3D" id="1.10.510.10">
    <property type="entry name" value="Transferase(Phosphotransferase) domain 1"/>
    <property type="match status" value="1"/>
</dbReference>
<accession>A0A1G4JI14</accession>
<evidence type="ECO:0000256" key="6">
    <source>
        <dbReference type="ARBA" id="ARBA00022741"/>
    </source>
</evidence>
<dbReference type="SMART" id="SM00133">
    <property type="entry name" value="S_TK_X"/>
    <property type="match status" value="1"/>
</dbReference>
<dbReference type="InterPro" id="IPR000719">
    <property type="entry name" value="Prot_kinase_dom"/>
</dbReference>
<dbReference type="PROSITE" id="PS00108">
    <property type="entry name" value="PROTEIN_KINASE_ST"/>
    <property type="match status" value="1"/>
</dbReference>
<keyword evidence="5" id="KW-0808">Transferase</keyword>
<dbReference type="GO" id="GO:0005524">
    <property type="term" value="F:ATP binding"/>
    <property type="evidence" value="ECO:0007669"/>
    <property type="project" value="UniProtKB-UniRule"/>
</dbReference>
<feature type="region of interest" description="Disordered" evidence="15">
    <location>
        <begin position="13"/>
        <end position="61"/>
    </location>
</feature>
<evidence type="ECO:0000256" key="9">
    <source>
        <dbReference type="ARBA" id="ARBA00022919"/>
    </source>
</evidence>
<evidence type="ECO:0000259" key="16">
    <source>
        <dbReference type="PROSITE" id="PS50011"/>
    </source>
</evidence>
<keyword evidence="7" id="KW-0418">Kinase</keyword>
<dbReference type="InterPro" id="IPR017892">
    <property type="entry name" value="Pkinase_C"/>
</dbReference>
<dbReference type="InterPro" id="IPR008271">
    <property type="entry name" value="Ser/Thr_kinase_AS"/>
</dbReference>
<evidence type="ECO:0000256" key="15">
    <source>
        <dbReference type="SAM" id="MobiDB-lite"/>
    </source>
</evidence>
<evidence type="ECO:0000256" key="10">
    <source>
        <dbReference type="ARBA" id="ARBA00023098"/>
    </source>
</evidence>
<keyword evidence="9" id="KW-0746">Sphingolipid metabolism</keyword>
<name>A0A1G4JI14_9SACH</name>
<dbReference type="InterPro" id="IPR011009">
    <property type="entry name" value="Kinase-like_dom_sf"/>
</dbReference>
<dbReference type="PANTHER" id="PTHR24351">
    <property type="entry name" value="RIBOSOMAL PROTEIN S6 KINASE"/>
    <property type="match status" value="1"/>
</dbReference>
<dbReference type="InterPro" id="IPR000961">
    <property type="entry name" value="AGC-kinase_C"/>
</dbReference>
<dbReference type="Gene3D" id="3.30.200.20">
    <property type="entry name" value="Phosphorylase Kinase, domain 1"/>
    <property type="match status" value="1"/>
</dbReference>
<dbReference type="InterPro" id="IPR017441">
    <property type="entry name" value="Protein_kinase_ATP_BS"/>
</dbReference>
<proteinExistence type="inferred from homology"/>
<dbReference type="EMBL" id="LT598448">
    <property type="protein sequence ID" value="SCU89987.1"/>
    <property type="molecule type" value="Genomic_DNA"/>
</dbReference>
<dbReference type="GO" id="GO:0016020">
    <property type="term" value="C:membrane"/>
    <property type="evidence" value="ECO:0007669"/>
    <property type="project" value="GOC"/>
</dbReference>
<dbReference type="GO" id="GO:0070941">
    <property type="term" value="P:eisosome assembly"/>
    <property type="evidence" value="ECO:0007669"/>
    <property type="project" value="UniProtKB-ARBA"/>
</dbReference>
<evidence type="ECO:0000259" key="17">
    <source>
        <dbReference type="PROSITE" id="PS51285"/>
    </source>
</evidence>
<gene>
    <name evidence="18" type="ORF">LANO_0D07162G</name>
</gene>
<keyword evidence="4" id="KW-0597">Phosphoprotein</keyword>
<keyword evidence="11" id="KW-0961">Cell wall biogenesis/degradation</keyword>
<keyword evidence="10" id="KW-0443">Lipid metabolism</keyword>
<dbReference type="SUPFAM" id="SSF56112">
    <property type="entry name" value="Protein kinase-like (PK-like)"/>
    <property type="match status" value="1"/>
</dbReference>
<comment type="catalytic activity">
    <reaction evidence="12">
        <text>L-threonyl-[protein] + ATP = O-phospho-L-threonyl-[protein] + ADP + H(+)</text>
        <dbReference type="Rhea" id="RHEA:46608"/>
        <dbReference type="Rhea" id="RHEA-COMP:11060"/>
        <dbReference type="Rhea" id="RHEA-COMP:11605"/>
        <dbReference type="ChEBI" id="CHEBI:15378"/>
        <dbReference type="ChEBI" id="CHEBI:30013"/>
        <dbReference type="ChEBI" id="CHEBI:30616"/>
        <dbReference type="ChEBI" id="CHEBI:61977"/>
        <dbReference type="ChEBI" id="CHEBI:456216"/>
        <dbReference type="EC" id="2.7.11.1"/>
    </reaction>
</comment>
<dbReference type="GO" id="GO:0071555">
    <property type="term" value="P:cell wall organization"/>
    <property type="evidence" value="ECO:0007669"/>
    <property type="project" value="UniProtKB-KW"/>
</dbReference>
<evidence type="ECO:0000256" key="13">
    <source>
        <dbReference type="ARBA" id="ARBA00048679"/>
    </source>
</evidence>
<sequence>MYSWKIANKFRFGRSKEEKEKEKDKEREREKSKDKEKHGLFHHKSHRSESPYMEPPRDSVDRKETIVASTSSIAPVRLSSDVNKFPTTNSSISTGRDSQRTSSDFNNMTDSTGYASNNGFGSSARNSGLYGGDPGNPNVNDETTSSHDVMPESEPLFSGIMTIKVYGGEGFKLPVPITSNVQILKKLLQSGVINPSSEDPSTDELVSSLSQLDLSGGNEEENLIDGDLATRFIPATITLPSSTDLNPLLYFTIEFDNTVATIEPESGTISHLSFNKISTFDVTRKLPFLKIDILARIPSILLPSKAWQQSNSSDPYIRDILDRINNNQDIHLDSYNLPLTLDFDSATSFRLYNHQWVSLENGNGKLNISVDYKPATNRALSIDDFDLLKVIGKGSFGKVMQVKKKDTNKVYALKAIRKSYIVSKSEVVHTLAERTVLARVDNPFIVPLKFTFQSPDKLYIVLAFINGGELFYHLQREGRFSLSRARFYAAELLCALETLHNLDVIYRDLKPENILLDHQGHIALCDFGLCKLNMKGQEKTNTFCGTPEYLAPELLLGQGYSKVVDWWTLGVLLYEMMTGLPPYYDEDVPKMYKKILQEPLRFPDGFDKDAKDLLIGLLSRDPKRRLGFNGADEIKSHAFFSQLSWKRLWTKGYIPPYKPPVMSSLDTSNFDQEFTKELPVDSVVNDYLSESVQQQFGGWTYVGSEQLGSSLAPGRSVR</sequence>
<feature type="region of interest" description="Disordered" evidence="15">
    <location>
        <begin position="83"/>
        <end position="152"/>
    </location>
</feature>
<dbReference type="GO" id="GO:0004674">
    <property type="term" value="F:protein serine/threonine kinase activity"/>
    <property type="evidence" value="ECO:0007669"/>
    <property type="project" value="UniProtKB-KW"/>
</dbReference>
<comment type="catalytic activity">
    <reaction evidence="13">
        <text>L-seryl-[protein] + ATP = O-phospho-L-seryl-[protein] + ADP + H(+)</text>
        <dbReference type="Rhea" id="RHEA:17989"/>
        <dbReference type="Rhea" id="RHEA-COMP:9863"/>
        <dbReference type="Rhea" id="RHEA-COMP:11604"/>
        <dbReference type="ChEBI" id="CHEBI:15378"/>
        <dbReference type="ChEBI" id="CHEBI:29999"/>
        <dbReference type="ChEBI" id="CHEBI:30616"/>
        <dbReference type="ChEBI" id="CHEBI:83421"/>
        <dbReference type="ChEBI" id="CHEBI:456216"/>
        <dbReference type="EC" id="2.7.11.1"/>
    </reaction>
</comment>
<dbReference type="Proteomes" id="UP000189911">
    <property type="component" value="Chromosome D"/>
</dbReference>
<reference evidence="19" key="1">
    <citation type="submission" date="2016-03" db="EMBL/GenBank/DDBJ databases">
        <authorList>
            <person name="Devillers Hugo."/>
        </authorList>
    </citation>
    <scope>NUCLEOTIDE SEQUENCE [LARGE SCALE GENOMIC DNA]</scope>
</reference>
<dbReference type="PROSITE" id="PS51285">
    <property type="entry name" value="AGC_KINASE_CTER"/>
    <property type="match status" value="1"/>
</dbReference>
<protein>
    <recommendedName>
        <fullName evidence="2">non-specific serine/threonine protein kinase</fullName>
        <ecNumber evidence="2">2.7.11.1</ecNumber>
    </recommendedName>
</protein>
<dbReference type="Pfam" id="PF00069">
    <property type="entry name" value="Pkinase"/>
    <property type="match status" value="1"/>
</dbReference>
<evidence type="ECO:0000256" key="14">
    <source>
        <dbReference type="PROSITE-ProRule" id="PRU10141"/>
    </source>
</evidence>
<dbReference type="PROSITE" id="PS50011">
    <property type="entry name" value="PROTEIN_KINASE_DOM"/>
    <property type="match status" value="1"/>
</dbReference>
<evidence type="ECO:0000256" key="1">
    <source>
        <dbReference type="ARBA" id="ARBA00006935"/>
    </source>
</evidence>
<dbReference type="FunFam" id="3.30.200.20:FF:000048">
    <property type="entry name" value="Non-specific serine/threonine protein kinase"/>
    <property type="match status" value="1"/>
</dbReference>
<dbReference type="GO" id="GO:0106310">
    <property type="term" value="F:protein serine kinase activity"/>
    <property type="evidence" value="ECO:0007669"/>
    <property type="project" value="RHEA"/>
</dbReference>
<feature type="compositionally biased region" description="Polar residues" evidence="15">
    <location>
        <begin position="137"/>
        <end position="147"/>
    </location>
</feature>
<evidence type="ECO:0000256" key="12">
    <source>
        <dbReference type="ARBA" id="ARBA00047899"/>
    </source>
</evidence>
<evidence type="ECO:0000256" key="11">
    <source>
        <dbReference type="ARBA" id="ARBA00023316"/>
    </source>
</evidence>
<comment type="similarity">
    <text evidence="1">Belongs to the protein kinase superfamily. AGC Ser/Thr protein kinase family. RAC subfamily.</text>
</comment>
<dbReference type="PROSITE" id="PS00107">
    <property type="entry name" value="PROTEIN_KINASE_ATP"/>
    <property type="match status" value="1"/>
</dbReference>
<feature type="compositionally biased region" description="Basic and acidic residues" evidence="15">
    <location>
        <begin position="14"/>
        <end position="39"/>
    </location>
</feature>
<organism evidence="18 19">
    <name type="scientific">Lachancea nothofagi CBS 11611</name>
    <dbReference type="NCBI Taxonomy" id="1266666"/>
    <lineage>
        <taxon>Eukaryota</taxon>
        <taxon>Fungi</taxon>
        <taxon>Dikarya</taxon>
        <taxon>Ascomycota</taxon>
        <taxon>Saccharomycotina</taxon>
        <taxon>Saccharomycetes</taxon>
        <taxon>Saccharomycetales</taxon>
        <taxon>Saccharomycetaceae</taxon>
        <taxon>Lachancea</taxon>
    </lineage>
</organism>
<evidence type="ECO:0000313" key="18">
    <source>
        <dbReference type="EMBL" id="SCU89987.1"/>
    </source>
</evidence>
<evidence type="ECO:0000256" key="2">
    <source>
        <dbReference type="ARBA" id="ARBA00012513"/>
    </source>
</evidence>
<evidence type="ECO:0000256" key="3">
    <source>
        <dbReference type="ARBA" id="ARBA00022527"/>
    </source>
</evidence>